<evidence type="ECO:0008006" key="3">
    <source>
        <dbReference type="Google" id="ProtNLM"/>
    </source>
</evidence>
<keyword evidence="2" id="KW-1185">Reference proteome</keyword>
<organism evidence="1 2">
    <name type="scientific">Paludisphaera borealis</name>
    <dbReference type="NCBI Taxonomy" id="1387353"/>
    <lineage>
        <taxon>Bacteria</taxon>
        <taxon>Pseudomonadati</taxon>
        <taxon>Planctomycetota</taxon>
        <taxon>Planctomycetia</taxon>
        <taxon>Isosphaerales</taxon>
        <taxon>Isosphaeraceae</taxon>
        <taxon>Paludisphaera</taxon>
    </lineage>
</organism>
<dbReference type="KEGG" id="pbor:BSF38_05345"/>
<dbReference type="AlphaFoldDB" id="A0A1U7CY17"/>
<dbReference type="RefSeq" id="WP_076350080.1">
    <property type="nucleotide sequence ID" value="NZ_CP019082.1"/>
</dbReference>
<accession>A0A1U7CY17</accession>
<dbReference type="Proteomes" id="UP000186309">
    <property type="component" value="Chromosome"/>
</dbReference>
<gene>
    <name evidence="1" type="ORF">BSF38_05345</name>
</gene>
<dbReference type="STRING" id="1387353.BSF38_05345"/>
<dbReference type="OrthoDB" id="9814833at2"/>
<protein>
    <recommendedName>
        <fullName evidence="3">HTH merR-type domain-containing protein</fullName>
    </recommendedName>
</protein>
<evidence type="ECO:0000313" key="2">
    <source>
        <dbReference type="Proteomes" id="UP000186309"/>
    </source>
</evidence>
<dbReference type="InterPro" id="IPR009061">
    <property type="entry name" value="DNA-bd_dom_put_sf"/>
</dbReference>
<dbReference type="EMBL" id="CP019082">
    <property type="protein sequence ID" value="APW63769.1"/>
    <property type="molecule type" value="Genomic_DNA"/>
</dbReference>
<dbReference type="SUPFAM" id="SSF46955">
    <property type="entry name" value="Putative DNA-binding domain"/>
    <property type="match status" value="1"/>
</dbReference>
<sequence>MNQRIIARDVVARQLAISPNVLIRYERMGLVQSVGEGEAQGYEPSQVRRIWSITSYQRDLGINLAGVEVILRLRDRMSHLHHHLKDLAEQLEDLVAPPQPPDPDQPR</sequence>
<dbReference type="Pfam" id="PF13591">
    <property type="entry name" value="MerR_2"/>
    <property type="match status" value="1"/>
</dbReference>
<evidence type="ECO:0000313" key="1">
    <source>
        <dbReference type="EMBL" id="APW63769.1"/>
    </source>
</evidence>
<dbReference type="Gene3D" id="1.10.1660.10">
    <property type="match status" value="1"/>
</dbReference>
<name>A0A1U7CY17_9BACT</name>
<reference evidence="2" key="1">
    <citation type="submission" date="2016-12" db="EMBL/GenBank/DDBJ databases">
        <title>Comparative genomics of four Isosphaeraceae planctomycetes: a common pool of plasmids and glycoside hydrolase genes.</title>
        <authorList>
            <person name="Ivanova A."/>
        </authorList>
    </citation>
    <scope>NUCLEOTIDE SEQUENCE [LARGE SCALE GENOMIC DNA]</scope>
    <source>
        <strain evidence="2">PX4</strain>
    </source>
</reference>
<proteinExistence type="predicted"/>